<dbReference type="SUPFAM" id="SSF117018">
    <property type="entry name" value="ATP-dependent DNA ligase DNA-binding domain"/>
    <property type="match status" value="1"/>
</dbReference>
<dbReference type="Gene3D" id="2.40.50.140">
    <property type="entry name" value="Nucleic acid-binding proteins"/>
    <property type="match status" value="1"/>
</dbReference>
<dbReference type="GO" id="GO:0003910">
    <property type="term" value="F:DNA ligase (ATP) activity"/>
    <property type="evidence" value="ECO:0007669"/>
    <property type="project" value="UniProtKB-EC"/>
</dbReference>
<dbReference type="InterPro" id="IPR000977">
    <property type="entry name" value="DNA_ligase_ATP-dep"/>
</dbReference>
<dbReference type="SUPFAM" id="SSF56091">
    <property type="entry name" value="DNA ligase/mRNA capping enzyme, catalytic domain"/>
    <property type="match status" value="1"/>
</dbReference>
<evidence type="ECO:0000313" key="17">
    <source>
        <dbReference type="EMBL" id="KKR29246.1"/>
    </source>
</evidence>
<dbReference type="NCBIfam" id="TIGR00574">
    <property type="entry name" value="dnl1"/>
    <property type="match status" value="1"/>
</dbReference>
<dbReference type="GO" id="GO:0006281">
    <property type="term" value="P:DNA repair"/>
    <property type="evidence" value="ECO:0007669"/>
    <property type="project" value="UniProtKB-KW"/>
</dbReference>
<evidence type="ECO:0000256" key="6">
    <source>
        <dbReference type="ARBA" id="ARBA00022723"/>
    </source>
</evidence>
<comment type="caution">
    <text evidence="17">The sequence shown here is derived from an EMBL/GenBank/DDBJ whole genome shotgun (WGS) entry which is preliminary data.</text>
</comment>
<keyword evidence="9" id="KW-0067">ATP-binding</keyword>
<dbReference type="GO" id="GO:0051301">
    <property type="term" value="P:cell division"/>
    <property type="evidence" value="ECO:0007669"/>
    <property type="project" value="UniProtKB-KW"/>
</dbReference>
<dbReference type="GO" id="GO:0006310">
    <property type="term" value="P:DNA recombination"/>
    <property type="evidence" value="ECO:0007669"/>
    <property type="project" value="UniProtKB-KW"/>
</dbReference>
<feature type="domain" description="ATP-dependent DNA ligase family profile" evidence="16">
    <location>
        <begin position="330"/>
        <end position="454"/>
    </location>
</feature>
<gene>
    <name evidence="17" type="ORF">UT61_C0034G0009</name>
</gene>
<dbReference type="InterPro" id="IPR012310">
    <property type="entry name" value="DNA_ligase_ATP-dep_cent"/>
</dbReference>
<keyword evidence="6" id="KW-0479">Metal-binding</keyword>
<comment type="catalytic activity">
    <reaction evidence="14">
        <text>ATP + (deoxyribonucleotide)n-3'-hydroxyl + 5'-phospho-(deoxyribonucleotide)m = (deoxyribonucleotide)n+m + AMP + diphosphate.</text>
        <dbReference type="EC" id="6.5.1.1"/>
    </reaction>
</comment>
<keyword evidence="12" id="KW-0234">DNA repair</keyword>
<dbReference type="GO" id="GO:0005524">
    <property type="term" value="F:ATP binding"/>
    <property type="evidence" value="ECO:0007669"/>
    <property type="project" value="UniProtKB-KW"/>
</dbReference>
<keyword evidence="5" id="KW-0235">DNA replication</keyword>
<organism evidence="17 18">
    <name type="scientific">Candidatus Woesebacteria bacterium GW2011_GWA1_39_8</name>
    <dbReference type="NCBI Taxonomy" id="1618552"/>
    <lineage>
        <taxon>Bacteria</taxon>
        <taxon>Candidatus Woeseibacteriota</taxon>
    </lineage>
</organism>
<evidence type="ECO:0000256" key="13">
    <source>
        <dbReference type="ARBA" id="ARBA00023306"/>
    </source>
</evidence>
<dbReference type="Pfam" id="PF04679">
    <property type="entry name" value="DNA_ligase_A_C"/>
    <property type="match status" value="1"/>
</dbReference>
<dbReference type="GO" id="GO:0006273">
    <property type="term" value="P:lagging strand elongation"/>
    <property type="evidence" value="ECO:0007669"/>
    <property type="project" value="TreeGrafter"/>
</dbReference>
<keyword evidence="7" id="KW-0547">Nucleotide-binding</keyword>
<evidence type="ECO:0000256" key="8">
    <source>
        <dbReference type="ARBA" id="ARBA00022763"/>
    </source>
</evidence>
<sequence length="572" mass="64428">MQISELAEFLENLEKTSSRIEMTKILAELFKKASREEIEDVVNLILGQLAPNYEGIVFNIAERMMLQAVTKAYGVGVDSVRKAYKQKGDMGDVAFVLAQSKKSKTKKLSVRDVYNRLKTIAEDEGEGSQDRKITEVAKLLSELDGLSAKYVARIPIGKLRLGFSDKTIIDALSWMEEGDKSKSSKLTHSYEVVPNIGKLAKLVKEKGIENVSDNVKPEIGVPVLPMLAQRVKSPEEMIKKMGKVCVEPKFDGLRVLIHYKKLKGGDLIRAFTRNLNNVYEMFPELDSIAKHISAKSVILDSEAVGLSPDEKRIADFQTTMKRRRKHDIAETAKNIPLRFQVFDIMFKDGINLMGEAYSKRREILEKTIKDSNLLVVDEVVETNDPNVINDEYRKKIAEGLEGIIVKKVDAKYIPGRTGYRWVKMKMEATSSAKLADTVDCIVMAYYVGRGKRASFGIGGFLVGIPNDEEIMTLTKIGTGLTDEQFRELHTRLKKLKTNKKPKEYGEVNRTLEPDVWVTPSLVVEIAADEITKSPIHSSGYALRFPRLVKFRDDKKPADATSLTEIKKIFKLQ</sequence>
<evidence type="ECO:0000256" key="2">
    <source>
        <dbReference type="ARBA" id="ARBA00012727"/>
    </source>
</evidence>
<dbReference type="AlphaFoldDB" id="A0A0G0PVW6"/>
<dbReference type="EC" id="6.5.1.1" evidence="2"/>
<protein>
    <recommendedName>
        <fullName evidence="2">DNA ligase (ATP)</fullName>
        <ecNumber evidence="2">6.5.1.1</ecNumber>
    </recommendedName>
</protein>
<dbReference type="PROSITE" id="PS50160">
    <property type="entry name" value="DNA_LIGASE_A3"/>
    <property type="match status" value="1"/>
</dbReference>
<dbReference type="SUPFAM" id="SSF50249">
    <property type="entry name" value="Nucleic acid-binding proteins"/>
    <property type="match status" value="1"/>
</dbReference>
<evidence type="ECO:0000256" key="5">
    <source>
        <dbReference type="ARBA" id="ARBA00022705"/>
    </source>
</evidence>
<evidence type="ECO:0000313" key="18">
    <source>
        <dbReference type="Proteomes" id="UP000034793"/>
    </source>
</evidence>
<evidence type="ECO:0000256" key="14">
    <source>
        <dbReference type="ARBA" id="ARBA00034003"/>
    </source>
</evidence>
<dbReference type="Proteomes" id="UP000034793">
    <property type="component" value="Unassembled WGS sequence"/>
</dbReference>
<evidence type="ECO:0000256" key="7">
    <source>
        <dbReference type="ARBA" id="ARBA00022741"/>
    </source>
</evidence>
<dbReference type="Pfam" id="PF04675">
    <property type="entry name" value="DNA_ligase_A_N"/>
    <property type="match status" value="1"/>
</dbReference>
<dbReference type="InterPro" id="IPR012309">
    <property type="entry name" value="DNA_ligase_ATP-dep_C"/>
</dbReference>
<keyword evidence="3 17" id="KW-0436">Ligase</keyword>
<evidence type="ECO:0000256" key="15">
    <source>
        <dbReference type="RuleBase" id="RU004196"/>
    </source>
</evidence>
<proteinExistence type="inferred from homology"/>
<dbReference type="InterPro" id="IPR050191">
    <property type="entry name" value="ATP-dep_DNA_ligase"/>
</dbReference>
<evidence type="ECO:0000256" key="4">
    <source>
        <dbReference type="ARBA" id="ARBA00022618"/>
    </source>
</evidence>
<accession>A0A0G0PVW6</accession>
<dbReference type="Gene3D" id="1.10.3260.10">
    <property type="entry name" value="DNA ligase, ATP-dependent, N-terminal domain"/>
    <property type="match status" value="1"/>
</dbReference>
<dbReference type="PANTHER" id="PTHR45674:SF4">
    <property type="entry name" value="DNA LIGASE 1"/>
    <property type="match status" value="1"/>
</dbReference>
<dbReference type="PANTHER" id="PTHR45674">
    <property type="entry name" value="DNA LIGASE 1/3 FAMILY MEMBER"/>
    <property type="match status" value="1"/>
</dbReference>
<dbReference type="InterPro" id="IPR012340">
    <property type="entry name" value="NA-bd_OB-fold"/>
</dbReference>
<name>A0A0G0PVW6_9BACT</name>
<evidence type="ECO:0000256" key="3">
    <source>
        <dbReference type="ARBA" id="ARBA00022598"/>
    </source>
</evidence>
<keyword evidence="11" id="KW-0233">DNA recombination</keyword>
<dbReference type="EMBL" id="LBXL01000034">
    <property type="protein sequence ID" value="KKR29246.1"/>
    <property type="molecule type" value="Genomic_DNA"/>
</dbReference>
<keyword evidence="10" id="KW-0460">Magnesium</keyword>
<dbReference type="FunFam" id="1.10.3260.10:FF:000007">
    <property type="entry name" value="DNA ligase"/>
    <property type="match status" value="1"/>
</dbReference>
<dbReference type="GO" id="GO:0003677">
    <property type="term" value="F:DNA binding"/>
    <property type="evidence" value="ECO:0007669"/>
    <property type="project" value="InterPro"/>
</dbReference>
<comment type="similarity">
    <text evidence="1 15">Belongs to the ATP-dependent DNA ligase family.</text>
</comment>
<evidence type="ECO:0000256" key="12">
    <source>
        <dbReference type="ARBA" id="ARBA00023204"/>
    </source>
</evidence>
<dbReference type="InterPro" id="IPR012308">
    <property type="entry name" value="DNA_ligase_ATP-dep_N"/>
</dbReference>
<evidence type="ECO:0000256" key="10">
    <source>
        <dbReference type="ARBA" id="ARBA00022842"/>
    </source>
</evidence>
<evidence type="ECO:0000259" key="16">
    <source>
        <dbReference type="PROSITE" id="PS50160"/>
    </source>
</evidence>
<keyword evidence="8" id="KW-0227">DNA damage</keyword>
<dbReference type="GO" id="GO:0071897">
    <property type="term" value="P:DNA biosynthetic process"/>
    <property type="evidence" value="ECO:0007669"/>
    <property type="project" value="InterPro"/>
</dbReference>
<evidence type="ECO:0000256" key="1">
    <source>
        <dbReference type="ARBA" id="ARBA00007572"/>
    </source>
</evidence>
<evidence type="ECO:0000256" key="11">
    <source>
        <dbReference type="ARBA" id="ARBA00023172"/>
    </source>
</evidence>
<reference evidence="17 18" key="1">
    <citation type="journal article" date="2015" name="Nature">
        <title>rRNA introns, odd ribosomes, and small enigmatic genomes across a large radiation of phyla.</title>
        <authorList>
            <person name="Brown C.T."/>
            <person name="Hug L.A."/>
            <person name="Thomas B.C."/>
            <person name="Sharon I."/>
            <person name="Castelle C.J."/>
            <person name="Singh A."/>
            <person name="Wilkins M.J."/>
            <person name="Williams K.H."/>
            <person name="Banfield J.F."/>
        </authorList>
    </citation>
    <scope>NUCLEOTIDE SEQUENCE [LARGE SCALE GENOMIC DNA]</scope>
</reference>
<dbReference type="Gene3D" id="3.30.470.30">
    <property type="entry name" value="DNA ligase/mRNA capping enzyme"/>
    <property type="match status" value="1"/>
</dbReference>
<evidence type="ECO:0000256" key="9">
    <source>
        <dbReference type="ARBA" id="ARBA00022840"/>
    </source>
</evidence>
<dbReference type="Pfam" id="PF01068">
    <property type="entry name" value="DNA_ligase_A_M"/>
    <property type="match status" value="1"/>
</dbReference>
<keyword evidence="13" id="KW-0131">Cell cycle</keyword>
<dbReference type="InterPro" id="IPR036599">
    <property type="entry name" value="DNA_ligase_N_sf"/>
</dbReference>
<dbReference type="GO" id="GO:0046872">
    <property type="term" value="F:metal ion binding"/>
    <property type="evidence" value="ECO:0007669"/>
    <property type="project" value="UniProtKB-KW"/>
</dbReference>
<keyword evidence="4" id="KW-0132">Cell division</keyword>